<evidence type="ECO:0000313" key="1">
    <source>
        <dbReference type="EMBL" id="ETX02175.1"/>
    </source>
</evidence>
<dbReference type="Proteomes" id="UP000019141">
    <property type="component" value="Unassembled WGS sequence"/>
</dbReference>
<protein>
    <recommendedName>
        <fullName evidence="3">GlcG protein</fullName>
    </recommendedName>
</protein>
<dbReference type="Gene3D" id="3.30.450.150">
    <property type="entry name" value="Haem-degrading domain"/>
    <property type="match status" value="1"/>
</dbReference>
<gene>
    <name evidence="1" type="ORF">ETSY1_04495</name>
</gene>
<proteinExistence type="predicted"/>
<reference evidence="1 2" key="1">
    <citation type="journal article" date="2014" name="Nature">
        <title>An environmental bacterial taxon with a large and distinct metabolic repertoire.</title>
        <authorList>
            <person name="Wilson M.C."/>
            <person name="Mori T."/>
            <person name="Ruckert C."/>
            <person name="Uria A.R."/>
            <person name="Helf M.J."/>
            <person name="Takada K."/>
            <person name="Gernert C."/>
            <person name="Steffens U.A."/>
            <person name="Heycke N."/>
            <person name="Schmitt S."/>
            <person name="Rinke C."/>
            <person name="Helfrich E.J."/>
            <person name="Brachmann A.O."/>
            <person name="Gurgui C."/>
            <person name="Wakimoto T."/>
            <person name="Kracht M."/>
            <person name="Crusemann M."/>
            <person name="Hentschel U."/>
            <person name="Abe I."/>
            <person name="Matsunaga S."/>
            <person name="Kalinowski J."/>
            <person name="Takeyama H."/>
            <person name="Piel J."/>
        </authorList>
    </citation>
    <scope>NUCLEOTIDE SEQUENCE [LARGE SCALE GENOMIC DNA]</scope>
    <source>
        <strain evidence="2">TSY1</strain>
    </source>
</reference>
<dbReference type="InterPro" id="IPR038084">
    <property type="entry name" value="PduO/GlcC-like_sf"/>
</dbReference>
<accession>W4LW94</accession>
<evidence type="ECO:0008006" key="3">
    <source>
        <dbReference type="Google" id="ProtNLM"/>
    </source>
</evidence>
<dbReference type="EMBL" id="AZHW01000169">
    <property type="protein sequence ID" value="ETX02175.1"/>
    <property type="molecule type" value="Genomic_DNA"/>
</dbReference>
<dbReference type="HOGENOM" id="CLU_103773_2_2_7"/>
<organism evidence="1 2">
    <name type="scientific">Entotheonella factor</name>
    <dbReference type="NCBI Taxonomy" id="1429438"/>
    <lineage>
        <taxon>Bacteria</taxon>
        <taxon>Pseudomonadati</taxon>
        <taxon>Nitrospinota/Tectimicrobiota group</taxon>
        <taxon>Candidatus Tectimicrobiota</taxon>
        <taxon>Candidatus Entotheonellia</taxon>
        <taxon>Candidatus Entotheonellales</taxon>
        <taxon>Candidatus Entotheonellaceae</taxon>
        <taxon>Candidatus Entotheonella</taxon>
    </lineage>
</organism>
<keyword evidence="2" id="KW-1185">Reference proteome</keyword>
<dbReference type="SUPFAM" id="SSF143744">
    <property type="entry name" value="GlcG-like"/>
    <property type="match status" value="1"/>
</dbReference>
<name>W4LW94_ENTF1</name>
<comment type="caution">
    <text evidence="1">The sequence shown here is derived from an EMBL/GenBank/DDBJ whole genome shotgun (WGS) entry which is preliminary data.</text>
</comment>
<dbReference type="PANTHER" id="PTHR34309">
    <property type="entry name" value="SLR1406 PROTEIN"/>
    <property type="match status" value="1"/>
</dbReference>
<dbReference type="PANTHER" id="PTHR34309:SF10">
    <property type="entry name" value="SLR1406 PROTEIN"/>
    <property type="match status" value="1"/>
</dbReference>
<dbReference type="InterPro" id="IPR005624">
    <property type="entry name" value="PduO/GlcC-like"/>
</dbReference>
<sequence length="136" mass="13988">MIEMTLEMAEQAVKAAQAKAVELGTPMSVSVVDEAGRLVLCARGDGASFSTTDTSKAKAVAAAAFRRPTKEMNELRESAPQFWGNVAHVFMGQALPSIGAVPIRKDGRVIGAIGCGGGTGQQDHECAEAGVAALEG</sequence>
<dbReference type="Pfam" id="PF03928">
    <property type="entry name" value="HbpS-like"/>
    <property type="match status" value="1"/>
</dbReference>
<evidence type="ECO:0000313" key="2">
    <source>
        <dbReference type="Proteomes" id="UP000019141"/>
    </source>
</evidence>
<dbReference type="InterPro" id="IPR052517">
    <property type="entry name" value="GlcG_carb_metab_protein"/>
</dbReference>
<dbReference type="AlphaFoldDB" id="W4LW94"/>